<dbReference type="PANTHER" id="PTHR43625">
    <property type="entry name" value="AFLATOXIN B1 ALDEHYDE REDUCTASE"/>
    <property type="match status" value="1"/>
</dbReference>
<dbReference type="InterPro" id="IPR023210">
    <property type="entry name" value="NADP_OxRdtase_dom"/>
</dbReference>
<accession>A0A9Q8Y4S6</accession>
<organism evidence="3 4">
    <name type="scientific">Ensifer adhaerens</name>
    <name type="common">Sinorhizobium morelense</name>
    <dbReference type="NCBI Taxonomy" id="106592"/>
    <lineage>
        <taxon>Bacteria</taxon>
        <taxon>Pseudomonadati</taxon>
        <taxon>Pseudomonadota</taxon>
        <taxon>Alphaproteobacteria</taxon>
        <taxon>Hyphomicrobiales</taxon>
        <taxon>Rhizobiaceae</taxon>
        <taxon>Sinorhizobium/Ensifer group</taxon>
        <taxon>Ensifer</taxon>
    </lineage>
</organism>
<dbReference type="GO" id="GO:0005737">
    <property type="term" value="C:cytoplasm"/>
    <property type="evidence" value="ECO:0007669"/>
    <property type="project" value="TreeGrafter"/>
</dbReference>
<protein>
    <submittedName>
        <fullName evidence="3">Aldo/keto reductase</fullName>
    </submittedName>
</protein>
<evidence type="ECO:0000256" key="1">
    <source>
        <dbReference type="ARBA" id="ARBA00023002"/>
    </source>
</evidence>
<dbReference type="InterPro" id="IPR050791">
    <property type="entry name" value="Aldo-Keto_reductase"/>
</dbReference>
<dbReference type="InterPro" id="IPR036812">
    <property type="entry name" value="NAD(P)_OxRdtase_dom_sf"/>
</dbReference>
<feature type="domain" description="NADP-dependent oxidoreductase" evidence="2">
    <location>
        <begin position="25"/>
        <end position="317"/>
    </location>
</feature>
<dbReference type="AlphaFoldDB" id="A0A9Q8Y4S6"/>
<keyword evidence="1" id="KW-0560">Oxidoreductase</keyword>
<dbReference type="SUPFAM" id="SSF51430">
    <property type="entry name" value="NAD(P)-linked oxidoreductase"/>
    <property type="match status" value="1"/>
</dbReference>
<evidence type="ECO:0000313" key="4">
    <source>
        <dbReference type="Proteomes" id="UP001055460"/>
    </source>
</evidence>
<proteinExistence type="predicted"/>
<evidence type="ECO:0000259" key="2">
    <source>
        <dbReference type="Pfam" id="PF00248"/>
    </source>
</evidence>
<name>A0A9Q8Y4S6_ENSAD</name>
<reference evidence="3" key="1">
    <citation type="submission" date="2022-06" db="EMBL/GenBank/DDBJ databases">
        <title>Physiological and biochemical characterization and genomic elucidation of a strain of the genus Ensifer adhaerens M8 that combines arsenic oxidation and chromium reduction.</title>
        <authorList>
            <person name="Li X."/>
            <person name="Yu c."/>
        </authorList>
    </citation>
    <scope>NUCLEOTIDE SEQUENCE</scope>
    <source>
        <strain evidence="3">M8</strain>
    </source>
</reference>
<dbReference type="Pfam" id="PF00248">
    <property type="entry name" value="Aldo_ket_red"/>
    <property type="match status" value="1"/>
</dbReference>
<sequence length="328" mass="35524">MMTSKEKILHRVQLGSDGPLIGAQGLGCMGMSEFYGTTDEAESRATLERALELGVTLFDTADMYGIGANEAFLASFVRTHREAVLIATKFGYARTPQSPEDWSIDNRPEFIRAAADRSLKRLGVDVIDLYYMHRRTDAVPLEESIGAMADLVAAGKVRWLGLSAVTAAELRAAHAIHPIAALQSEWSVFTREIEEDVVPAAFELGVTLVPYSPLGRGMLTGQAFAQSLTEGDARRNFPRFASQHHQANMQVVAKVEEAARGLGITSAQLALAWLHMQGRKLNAKVMPIPGTRRRSRLEENVAAASIILPDDVTAMLDPLAGAVQGAAV</sequence>
<dbReference type="EMBL" id="CP098807">
    <property type="protein sequence ID" value="USJ21666.1"/>
    <property type="molecule type" value="Genomic_DNA"/>
</dbReference>
<dbReference type="PANTHER" id="PTHR43625:SF77">
    <property type="entry name" value="ALDO-KETO REDUCTASE"/>
    <property type="match status" value="1"/>
</dbReference>
<dbReference type="Gene3D" id="3.20.20.100">
    <property type="entry name" value="NADP-dependent oxidoreductase domain"/>
    <property type="match status" value="1"/>
</dbReference>
<evidence type="ECO:0000313" key="3">
    <source>
        <dbReference type="EMBL" id="USJ21666.1"/>
    </source>
</evidence>
<dbReference type="GO" id="GO:0016491">
    <property type="term" value="F:oxidoreductase activity"/>
    <property type="evidence" value="ECO:0007669"/>
    <property type="project" value="UniProtKB-KW"/>
</dbReference>
<gene>
    <name evidence="3" type="ORF">NE863_10030</name>
</gene>
<dbReference type="Proteomes" id="UP001055460">
    <property type="component" value="Chromosome"/>
</dbReference>